<proteinExistence type="predicted"/>
<keyword evidence="3" id="KW-1185">Reference proteome</keyword>
<sequence>MENQEAGAEDQKNQQGVHREESEEVLKNEHKLADEGEIHLLQDSGEVAKDQQEADNHGEIDLENSDLEVMKNEEESAHGELSYQIITKEELEYKIICYSLDMTQISPIKGIPNTLKWFDPTSSLLGEAEEVLEHLVNHVPEWISRKSFLGGDVFSINRTMDVESVLTKIEQT</sequence>
<dbReference type="EMBL" id="OZ021735">
    <property type="protein sequence ID" value="CAK9308731.1"/>
    <property type="molecule type" value="Genomic_DNA"/>
</dbReference>
<evidence type="ECO:0000256" key="1">
    <source>
        <dbReference type="SAM" id="MobiDB-lite"/>
    </source>
</evidence>
<name>A0ABP0XKP2_9ROSI</name>
<gene>
    <name evidence="2" type="ORF">CITCOLO1_LOCUS246</name>
</gene>
<dbReference type="InterPro" id="IPR038090">
    <property type="entry name" value="Cdt1_C_WH_dom_sf"/>
</dbReference>
<feature type="compositionally biased region" description="Basic and acidic residues" evidence="1">
    <location>
        <begin position="9"/>
        <end position="60"/>
    </location>
</feature>
<accession>A0ABP0XKP2</accession>
<organism evidence="2 3">
    <name type="scientific">Citrullus colocynthis</name>
    <name type="common">colocynth</name>
    <dbReference type="NCBI Taxonomy" id="252529"/>
    <lineage>
        <taxon>Eukaryota</taxon>
        <taxon>Viridiplantae</taxon>
        <taxon>Streptophyta</taxon>
        <taxon>Embryophyta</taxon>
        <taxon>Tracheophyta</taxon>
        <taxon>Spermatophyta</taxon>
        <taxon>Magnoliopsida</taxon>
        <taxon>eudicotyledons</taxon>
        <taxon>Gunneridae</taxon>
        <taxon>Pentapetalae</taxon>
        <taxon>rosids</taxon>
        <taxon>fabids</taxon>
        <taxon>Cucurbitales</taxon>
        <taxon>Cucurbitaceae</taxon>
        <taxon>Benincaseae</taxon>
        <taxon>Citrullus</taxon>
    </lineage>
</organism>
<reference evidence="2 3" key="1">
    <citation type="submission" date="2024-03" db="EMBL/GenBank/DDBJ databases">
        <authorList>
            <person name="Gkanogiannis A."/>
            <person name="Becerra Lopez-Lavalle L."/>
        </authorList>
    </citation>
    <scope>NUCLEOTIDE SEQUENCE [LARGE SCALE GENOMIC DNA]</scope>
</reference>
<protein>
    <submittedName>
        <fullName evidence="2">Uncharacterized protein</fullName>
    </submittedName>
</protein>
<evidence type="ECO:0000313" key="2">
    <source>
        <dbReference type="EMBL" id="CAK9308731.1"/>
    </source>
</evidence>
<feature type="region of interest" description="Disordered" evidence="1">
    <location>
        <begin position="1"/>
        <end position="66"/>
    </location>
</feature>
<dbReference type="Gene3D" id="1.10.10.1420">
    <property type="entry name" value="DNA replication factor Cdt1, C-terminal WH domain"/>
    <property type="match status" value="1"/>
</dbReference>
<evidence type="ECO:0000313" key="3">
    <source>
        <dbReference type="Proteomes" id="UP001642487"/>
    </source>
</evidence>
<dbReference type="Proteomes" id="UP001642487">
    <property type="component" value="Chromosome 1"/>
</dbReference>